<evidence type="ECO:0000256" key="1">
    <source>
        <dbReference type="ARBA" id="ARBA00004141"/>
    </source>
</evidence>
<reference evidence="8" key="1">
    <citation type="submission" date="2022-11" db="EMBL/GenBank/DDBJ databases">
        <authorList>
            <person name="Petersen C."/>
        </authorList>
    </citation>
    <scope>NUCLEOTIDE SEQUENCE</scope>
    <source>
        <strain evidence="8">IBT 22155</strain>
    </source>
</reference>
<reference evidence="8" key="2">
    <citation type="journal article" date="2023" name="IMA Fungus">
        <title>Comparative genomic study of the Penicillium genus elucidates a diverse pangenome and 15 lateral gene transfer events.</title>
        <authorList>
            <person name="Petersen C."/>
            <person name="Sorensen T."/>
            <person name="Nielsen M.R."/>
            <person name="Sondergaard T.E."/>
            <person name="Sorensen J.L."/>
            <person name="Fitzpatrick D.A."/>
            <person name="Frisvad J.C."/>
            <person name="Nielsen K.L."/>
        </authorList>
    </citation>
    <scope>NUCLEOTIDE SEQUENCE</scope>
    <source>
        <strain evidence="8">IBT 22155</strain>
    </source>
</reference>
<evidence type="ECO:0000256" key="3">
    <source>
        <dbReference type="ARBA" id="ARBA00022692"/>
    </source>
</evidence>
<keyword evidence="9" id="KW-1185">Reference proteome</keyword>
<feature type="transmembrane region" description="Helical" evidence="7">
    <location>
        <begin position="209"/>
        <end position="228"/>
    </location>
</feature>
<dbReference type="AlphaFoldDB" id="A0A9W9HAZ7"/>
<protein>
    <submittedName>
        <fullName evidence="8">Uncharacterized protein</fullName>
    </submittedName>
</protein>
<dbReference type="PANTHER" id="PTHR42038:SF2">
    <property type="entry name" value="TERPENE CYCLASE AUSL"/>
    <property type="match status" value="1"/>
</dbReference>
<keyword evidence="5 7" id="KW-0472">Membrane</keyword>
<evidence type="ECO:0000256" key="6">
    <source>
        <dbReference type="ARBA" id="ARBA00023239"/>
    </source>
</evidence>
<feature type="transmembrane region" description="Helical" evidence="7">
    <location>
        <begin position="112"/>
        <end position="132"/>
    </location>
</feature>
<dbReference type="PANTHER" id="PTHR42038">
    <property type="match status" value="1"/>
</dbReference>
<gene>
    <name evidence="8" type="ORF">N7515_002119</name>
</gene>
<feature type="transmembrane region" description="Helical" evidence="7">
    <location>
        <begin position="174"/>
        <end position="194"/>
    </location>
</feature>
<comment type="caution">
    <text evidence="8">The sequence shown here is derived from an EMBL/GenBank/DDBJ whole genome shotgun (WGS) entry which is preliminary data.</text>
</comment>
<keyword evidence="4 7" id="KW-1133">Transmembrane helix</keyword>
<organism evidence="8 9">
    <name type="scientific">Penicillium bovifimosum</name>
    <dbReference type="NCBI Taxonomy" id="126998"/>
    <lineage>
        <taxon>Eukaryota</taxon>
        <taxon>Fungi</taxon>
        <taxon>Dikarya</taxon>
        <taxon>Ascomycota</taxon>
        <taxon>Pezizomycotina</taxon>
        <taxon>Eurotiomycetes</taxon>
        <taxon>Eurotiomycetidae</taxon>
        <taxon>Eurotiales</taxon>
        <taxon>Aspergillaceae</taxon>
        <taxon>Penicillium</taxon>
    </lineage>
</organism>
<evidence type="ECO:0000313" key="9">
    <source>
        <dbReference type="Proteomes" id="UP001149079"/>
    </source>
</evidence>
<keyword evidence="6" id="KW-0456">Lyase</keyword>
<dbReference type="Pfam" id="PF25129">
    <property type="entry name" value="Pyr4-TMTC"/>
    <property type="match status" value="1"/>
</dbReference>
<dbReference type="EMBL" id="JAPQKL010000002">
    <property type="protein sequence ID" value="KAJ5143332.1"/>
    <property type="molecule type" value="Genomic_DNA"/>
</dbReference>
<dbReference type="InterPro" id="IPR039020">
    <property type="entry name" value="PaxB-like"/>
</dbReference>
<evidence type="ECO:0000256" key="4">
    <source>
        <dbReference type="ARBA" id="ARBA00022989"/>
    </source>
</evidence>
<feature type="transmembrane region" description="Helical" evidence="7">
    <location>
        <begin position="138"/>
        <end position="162"/>
    </location>
</feature>
<feature type="transmembrane region" description="Helical" evidence="7">
    <location>
        <begin position="83"/>
        <end position="100"/>
    </location>
</feature>
<dbReference type="GO" id="GO:0016829">
    <property type="term" value="F:lyase activity"/>
    <property type="evidence" value="ECO:0007669"/>
    <property type="project" value="UniProtKB-KW"/>
</dbReference>
<dbReference type="Proteomes" id="UP001149079">
    <property type="component" value="Unassembled WGS sequence"/>
</dbReference>
<comment type="similarity">
    <text evidence="2">Belongs to the paxB family.</text>
</comment>
<accession>A0A9W9HAZ7</accession>
<evidence type="ECO:0000256" key="2">
    <source>
        <dbReference type="ARBA" id="ARBA00006757"/>
    </source>
</evidence>
<comment type="subcellular location">
    <subcellularLocation>
        <location evidence="1">Membrane</location>
        <topology evidence="1">Multi-pass membrane protein</topology>
    </subcellularLocation>
</comment>
<feature type="transmembrane region" description="Helical" evidence="7">
    <location>
        <begin position="53"/>
        <end position="71"/>
    </location>
</feature>
<evidence type="ECO:0000313" key="8">
    <source>
        <dbReference type="EMBL" id="KAJ5143332.1"/>
    </source>
</evidence>
<sequence length="250" mass="28247">MAQTSLISAILEHQDALASVAEFLRILAGICWTLNYFSMLWTTRKDKIPSTGIFPLCNDIAWEFIYAFVYPTASAHWQGGVRVWFMVHCIVIVTIIKYAHNEWDYFPLIQRNLYLVYGLVTVGFAFGQYSFACEVGPALGFFYGGVLCQTLASLGPVAQILSRNSTRGASLLTWFLRAVATFGGFIKLTIYYLTGNAAGPWIESPMCRFYIGLTLVLDLVYPICYYIIRRQELADPQAEQRRKAKLGKRA</sequence>
<dbReference type="GeneID" id="81402033"/>
<dbReference type="OrthoDB" id="5294024at2759"/>
<name>A0A9W9HAZ7_9EURO</name>
<proteinExistence type="inferred from homology"/>
<keyword evidence="3 7" id="KW-0812">Transmembrane</keyword>
<dbReference type="GO" id="GO:0016020">
    <property type="term" value="C:membrane"/>
    <property type="evidence" value="ECO:0007669"/>
    <property type="project" value="UniProtKB-SubCell"/>
</dbReference>
<dbReference type="RefSeq" id="XP_056524976.1">
    <property type="nucleotide sequence ID" value="XM_056662863.1"/>
</dbReference>
<evidence type="ECO:0000256" key="7">
    <source>
        <dbReference type="SAM" id="Phobius"/>
    </source>
</evidence>
<evidence type="ECO:0000256" key="5">
    <source>
        <dbReference type="ARBA" id="ARBA00023136"/>
    </source>
</evidence>